<dbReference type="CDD" id="cd17580">
    <property type="entry name" value="REC_2_DhkD-like"/>
    <property type="match status" value="1"/>
</dbReference>
<feature type="domain" description="Response regulatory" evidence="9">
    <location>
        <begin position="673"/>
        <end position="788"/>
    </location>
</feature>
<dbReference type="Pfam" id="PF00072">
    <property type="entry name" value="Response_reg"/>
    <property type="match status" value="2"/>
</dbReference>
<keyword evidence="12" id="KW-1185">Reference proteome</keyword>
<dbReference type="InterPro" id="IPR000700">
    <property type="entry name" value="PAS-assoc_C"/>
</dbReference>
<dbReference type="GO" id="GO:0003677">
    <property type="term" value="F:DNA binding"/>
    <property type="evidence" value="ECO:0007669"/>
    <property type="project" value="UniProtKB-KW"/>
</dbReference>
<dbReference type="Pfam" id="PF08448">
    <property type="entry name" value="PAS_4"/>
    <property type="match status" value="1"/>
</dbReference>
<dbReference type="InterPro" id="IPR011006">
    <property type="entry name" value="CheY-like_superfamily"/>
</dbReference>
<dbReference type="SUPFAM" id="SSF55785">
    <property type="entry name" value="PYP-like sensor domain (PAS domain)"/>
    <property type="match status" value="1"/>
</dbReference>
<comment type="catalytic activity">
    <reaction evidence="1">
        <text>ATP + protein L-histidine = ADP + protein N-phospho-L-histidine.</text>
        <dbReference type="EC" id="2.7.13.3"/>
    </reaction>
</comment>
<feature type="modified residue" description="4-aspartylphosphate" evidence="7">
    <location>
        <position position="1238"/>
    </location>
</feature>
<evidence type="ECO:0000259" key="10">
    <source>
        <dbReference type="PROSITE" id="PS50113"/>
    </source>
</evidence>
<name>A0A7W9WUH6_9BURK</name>
<comment type="caution">
    <text evidence="11">The sequence shown here is derived from an EMBL/GenBank/DDBJ whole genome shotgun (WGS) entry which is preliminary data.</text>
</comment>
<keyword evidence="6 11" id="KW-0418">Kinase</keyword>
<dbReference type="InterPro" id="IPR005467">
    <property type="entry name" value="His_kinase_dom"/>
</dbReference>
<evidence type="ECO:0000256" key="2">
    <source>
        <dbReference type="ARBA" id="ARBA00004429"/>
    </source>
</evidence>
<dbReference type="SUPFAM" id="SSF52172">
    <property type="entry name" value="CheY-like"/>
    <property type="match status" value="2"/>
</dbReference>
<dbReference type="EC" id="2.7.13.3" evidence="3"/>
<dbReference type="PROSITE" id="PS50110">
    <property type="entry name" value="RESPONSE_REGULATORY"/>
    <property type="match status" value="2"/>
</dbReference>
<dbReference type="SMART" id="SM00388">
    <property type="entry name" value="HisKA"/>
    <property type="match status" value="2"/>
</dbReference>
<organism evidence="11 12">
    <name type="scientific">Paraburkholderia bannensis</name>
    <dbReference type="NCBI Taxonomy" id="765414"/>
    <lineage>
        <taxon>Bacteria</taxon>
        <taxon>Pseudomonadati</taxon>
        <taxon>Pseudomonadota</taxon>
        <taxon>Betaproteobacteria</taxon>
        <taxon>Burkholderiales</taxon>
        <taxon>Burkholderiaceae</taxon>
        <taxon>Paraburkholderia</taxon>
    </lineage>
</organism>
<dbReference type="SUPFAM" id="SSF55874">
    <property type="entry name" value="ATPase domain of HSP90 chaperone/DNA topoisomerase II/histidine kinase"/>
    <property type="match status" value="2"/>
</dbReference>
<dbReference type="GO" id="GO:0005886">
    <property type="term" value="C:plasma membrane"/>
    <property type="evidence" value="ECO:0007669"/>
    <property type="project" value="UniProtKB-SubCell"/>
</dbReference>
<gene>
    <name evidence="11" type="ORF">F4827_004256</name>
</gene>
<dbReference type="SUPFAM" id="SSF47384">
    <property type="entry name" value="Homodimeric domain of signal transducing histidine kinase"/>
    <property type="match status" value="2"/>
</dbReference>
<evidence type="ECO:0000256" key="7">
    <source>
        <dbReference type="PROSITE-ProRule" id="PRU00169"/>
    </source>
</evidence>
<comment type="subcellular location">
    <subcellularLocation>
        <location evidence="2">Cell inner membrane</location>
        <topology evidence="2">Multi-pass membrane protein</topology>
    </subcellularLocation>
</comment>
<evidence type="ECO:0000256" key="1">
    <source>
        <dbReference type="ARBA" id="ARBA00000085"/>
    </source>
</evidence>
<reference evidence="11 12" key="1">
    <citation type="submission" date="2020-08" db="EMBL/GenBank/DDBJ databases">
        <title>Above-ground endophytic microbial communities from plants in different locations in the United States.</title>
        <authorList>
            <person name="Frank C."/>
        </authorList>
    </citation>
    <scope>NUCLEOTIDE SEQUENCE [LARGE SCALE GENOMIC DNA]</scope>
    <source>
        <strain evidence="11 12">WP4_2_2</strain>
    </source>
</reference>
<dbReference type="InterPro" id="IPR003661">
    <property type="entry name" value="HisK_dim/P_dom"/>
</dbReference>
<dbReference type="InterPro" id="IPR001789">
    <property type="entry name" value="Sig_transdc_resp-reg_receiver"/>
</dbReference>
<dbReference type="RefSeq" id="WP_260175338.1">
    <property type="nucleotide sequence ID" value="NZ_JACHBW010000012.1"/>
</dbReference>
<feature type="modified residue" description="4-aspartylphosphate" evidence="7">
    <location>
        <position position="721"/>
    </location>
</feature>
<evidence type="ECO:0000256" key="4">
    <source>
        <dbReference type="ARBA" id="ARBA00022553"/>
    </source>
</evidence>
<dbReference type="InterPro" id="IPR013656">
    <property type="entry name" value="PAS_4"/>
</dbReference>
<dbReference type="Pfam" id="PF00512">
    <property type="entry name" value="HisKA"/>
    <property type="match status" value="2"/>
</dbReference>
<dbReference type="PROSITE" id="PS50113">
    <property type="entry name" value="PAC"/>
    <property type="match status" value="1"/>
</dbReference>
<evidence type="ECO:0000256" key="5">
    <source>
        <dbReference type="ARBA" id="ARBA00022679"/>
    </source>
</evidence>
<dbReference type="CDD" id="cd00075">
    <property type="entry name" value="HATPase"/>
    <property type="match status" value="1"/>
</dbReference>
<accession>A0A7W9WUH6</accession>
<dbReference type="Gene3D" id="3.30.450.20">
    <property type="entry name" value="PAS domain"/>
    <property type="match status" value="2"/>
</dbReference>
<dbReference type="PROSITE" id="PS50109">
    <property type="entry name" value="HIS_KIN"/>
    <property type="match status" value="2"/>
</dbReference>
<dbReference type="PANTHER" id="PTHR43547">
    <property type="entry name" value="TWO-COMPONENT HISTIDINE KINASE"/>
    <property type="match status" value="1"/>
</dbReference>
<dbReference type="InterPro" id="IPR004358">
    <property type="entry name" value="Sig_transdc_His_kin-like_C"/>
</dbReference>
<dbReference type="GO" id="GO:0000155">
    <property type="term" value="F:phosphorelay sensor kinase activity"/>
    <property type="evidence" value="ECO:0007669"/>
    <property type="project" value="InterPro"/>
</dbReference>
<evidence type="ECO:0000259" key="8">
    <source>
        <dbReference type="PROSITE" id="PS50109"/>
    </source>
</evidence>
<sequence>MAEVKTTLNAEPDNPFGFLPVHGEMARRVRSLDWTGTSLGGPADWPPSLRAALSLCLSSRFPIVIWWGSDYSILYNDAYIPFLGKAKHPVALGQPGRECWSEIWPTIGPMLEGVTRKGKAVWSNDGQYFFDRDLPREEVYVTFTYGPILAADGRTVEGVFCPCTETTERVVSARRLETLRMLGVRAPETTGIVAACKHVTGVLAQNRHDVPFAIVYRCHSGSSGSSGPSGPSGSNAGETRFEQLASTGLDEASAAHDPAAWPLDEVLRTGRAVDVDLAARGLETPGGAWPEVCAAARALPLRWGGDASICGLIVLGVSPRRPLERAYGTFLDLVAGQTGSAVANALAYEQERRRAEALAEIDLAKTAFFSNVSHEFRTPLTLLLGPLEDALAQPEAPWPRERVEMLHRNTLRLQKLVNSLLDFSRIEAGRERASFAPTDLARLTTDLASAFRSAIERAGLRLLVDCPPLPEPIYVDRDMYEKIVLNLVSNAFKFTLDGEIEVKLRDAGLSVELTVRDTGTGIVKAQLPHIFERFHRIEGARARTHEGTGIGLALVLELVKLHAGTVSVNSTPGQGSTFTVAIPKGRDHLAAERIEPARDEDAPPAATPAVPPAAPAAARHYVEEAISWLALAERAAGKDAQLPTPPLLPGAAEAIRLRAAAPPVASPAPQRPRIVWVDDNADMSRYVARLLAPLYDVETLNDGAAALASVRRAPPALLLADVMMPGLDGFALLRALRHDASTRTIPVILLSARAGEQAQIEGMQAGADDYLVKPFSARELLARVDAHVRLARQREQANVTLRASEKRLLTIIEHLPAGVGVMDLSGKWTLSNAVMKRWLPGGIPSMQADQLARWRAWDPQGNPLAPDDWPGRRALRGETVMPGIEMHYTDEHAEQLWMRSSAAPLRDGAGRVIGACVVVQDVTQLKSAEQALREADRRKDEFLATLAHELRNPLAPIRNGLHILRLAGAGSAAAQRTHDMLERQLDHMVRLVDDLMEVSRITGGKIGLRKEAVELGSVLRQAVETSRALIDAAGHRLTVSVPPEPLVLDADPVRLCQVVANLLNNAAKYTDPGGQIWLTAYGESDGLGSSAVVSIRDNGMGIAAPMLSKVFDLFIQGERTYSRAQGGLGIGLTLVRSLVELHGGSVEARSDGLGRGSEFVVRLPMAAAARADETGERPALPAHTLVGRNILIVDDNRDAADSLGVLLELLGAQVRIVRDGKAALAMFDSWPPDVVLLDIGMPGMDGYEVARRARAHPASAAVLLIALTGWGQDEDRRRSKEAGIDFHLVKPVDMRALHQLLLAQAGRRRG</sequence>
<dbReference type="Gene3D" id="3.30.565.10">
    <property type="entry name" value="Histidine kinase-like ATPase, C-terminal domain"/>
    <property type="match status" value="2"/>
</dbReference>
<evidence type="ECO:0000313" key="12">
    <source>
        <dbReference type="Proteomes" id="UP000571554"/>
    </source>
</evidence>
<dbReference type="InterPro" id="IPR036097">
    <property type="entry name" value="HisK_dim/P_sf"/>
</dbReference>
<dbReference type="PRINTS" id="PR00344">
    <property type="entry name" value="BCTRLSENSOR"/>
</dbReference>
<dbReference type="Proteomes" id="UP000571554">
    <property type="component" value="Unassembled WGS sequence"/>
</dbReference>
<feature type="domain" description="Histidine kinase" evidence="8">
    <location>
        <begin position="945"/>
        <end position="1167"/>
    </location>
</feature>
<dbReference type="InterPro" id="IPR036890">
    <property type="entry name" value="HATPase_C_sf"/>
</dbReference>
<evidence type="ECO:0000256" key="3">
    <source>
        <dbReference type="ARBA" id="ARBA00012438"/>
    </source>
</evidence>
<feature type="domain" description="Histidine kinase" evidence="8">
    <location>
        <begin position="371"/>
        <end position="586"/>
    </location>
</feature>
<dbReference type="CDD" id="cd00082">
    <property type="entry name" value="HisKA"/>
    <property type="match status" value="2"/>
</dbReference>
<evidence type="ECO:0000256" key="6">
    <source>
        <dbReference type="ARBA" id="ARBA00022777"/>
    </source>
</evidence>
<dbReference type="Gene3D" id="3.40.50.2300">
    <property type="match status" value="2"/>
</dbReference>
<dbReference type="EMBL" id="JACHBW010000012">
    <property type="protein sequence ID" value="MBB6104397.1"/>
    <property type="molecule type" value="Genomic_DNA"/>
</dbReference>
<dbReference type="Pfam" id="PF02518">
    <property type="entry name" value="HATPase_c"/>
    <property type="match status" value="2"/>
</dbReference>
<keyword evidence="11" id="KW-0238">DNA-binding</keyword>
<dbReference type="FunFam" id="3.30.565.10:FF:000006">
    <property type="entry name" value="Sensor histidine kinase WalK"/>
    <property type="match status" value="1"/>
</dbReference>
<proteinExistence type="predicted"/>
<dbReference type="PANTHER" id="PTHR43547:SF2">
    <property type="entry name" value="HYBRID SIGNAL TRANSDUCTION HISTIDINE KINASE C"/>
    <property type="match status" value="1"/>
</dbReference>
<dbReference type="SMART" id="SM00387">
    <property type="entry name" value="HATPase_c"/>
    <property type="match status" value="2"/>
</dbReference>
<dbReference type="SUPFAM" id="SSF55781">
    <property type="entry name" value="GAF domain-like"/>
    <property type="match status" value="1"/>
</dbReference>
<keyword evidence="4 7" id="KW-0597">Phosphoprotein</keyword>
<dbReference type="InterPro" id="IPR035965">
    <property type="entry name" value="PAS-like_dom_sf"/>
</dbReference>
<feature type="domain" description="PAC" evidence="10">
    <location>
        <begin position="882"/>
        <end position="934"/>
    </location>
</feature>
<dbReference type="InterPro" id="IPR003594">
    <property type="entry name" value="HATPase_dom"/>
</dbReference>
<feature type="domain" description="Response regulatory" evidence="9">
    <location>
        <begin position="1189"/>
        <end position="1305"/>
    </location>
</feature>
<protein>
    <recommendedName>
        <fullName evidence="3">histidine kinase</fullName>
        <ecNumber evidence="3">2.7.13.3</ecNumber>
    </recommendedName>
</protein>
<evidence type="ECO:0000259" key="9">
    <source>
        <dbReference type="PROSITE" id="PS50110"/>
    </source>
</evidence>
<evidence type="ECO:0000313" key="11">
    <source>
        <dbReference type="EMBL" id="MBB6104397.1"/>
    </source>
</evidence>
<dbReference type="Gene3D" id="1.10.287.130">
    <property type="match status" value="2"/>
</dbReference>
<dbReference type="SMART" id="SM00448">
    <property type="entry name" value="REC"/>
    <property type="match status" value="2"/>
</dbReference>
<keyword evidence="5" id="KW-0808">Transferase</keyword>